<dbReference type="Pfam" id="PF13229">
    <property type="entry name" value="Beta_helix"/>
    <property type="match status" value="1"/>
</dbReference>
<dbReference type="SMART" id="SM00710">
    <property type="entry name" value="PbH1"/>
    <property type="match status" value="7"/>
</dbReference>
<evidence type="ECO:0000259" key="2">
    <source>
        <dbReference type="Pfam" id="PF13229"/>
    </source>
</evidence>
<evidence type="ECO:0000256" key="1">
    <source>
        <dbReference type="SAM" id="SignalP"/>
    </source>
</evidence>
<feature type="chain" id="PRO_5030095538" description="Right handed beta helix domain-containing protein" evidence="1">
    <location>
        <begin position="25"/>
        <end position="426"/>
    </location>
</feature>
<dbReference type="InterPro" id="IPR039448">
    <property type="entry name" value="Beta_helix"/>
</dbReference>
<dbReference type="AlphaFoldDB" id="A0A486RSP0"/>
<dbReference type="InterPro" id="IPR011050">
    <property type="entry name" value="Pectin_lyase_fold/virulence"/>
</dbReference>
<gene>
    <name evidence="3" type="ORF">SAMEA4873656_02108</name>
</gene>
<feature type="domain" description="Right handed beta helix" evidence="2">
    <location>
        <begin position="150"/>
        <end position="298"/>
    </location>
</feature>
<dbReference type="Gene3D" id="2.160.20.10">
    <property type="entry name" value="Single-stranded right-handed beta-helix, Pectin lyase-like"/>
    <property type="match status" value="1"/>
</dbReference>
<organism evidence="3">
    <name type="scientific">Klebsiella pneumoniae</name>
    <dbReference type="NCBI Taxonomy" id="573"/>
    <lineage>
        <taxon>Bacteria</taxon>
        <taxon>Pseudomonadati</taxon>
        <taxon>Pseudomonadota</taxon>
        <taxon>Gammaproteobacteria</taxon>
        <taxon>Enterobacterales</taxon>
        <taxon>Enterobacteriaceae</taxon>
        <taxon>Klebsiella/Raoultella group</taxon>
        <taxon>Klebsiella</taxon>
        <taxon>Klebsiella pneumoniae complex</taxon>
    </lineage>
</organism>
<accession>A0A486RSP0</accession>
<reference evidence="3" key="1">
    <citation type="submission" date="2019-03" db="EMBL/GenBank/DDBJ databases">
        <authorList>
            <consortium name="Pathogen Informatics"/>
        </authorList>
    </citation>
    <scope>NUCLEOTIDE SEQUENCE</scope>
    <source>
        <strain evidence="3">5012STDY7626466</strain>
    </source>
</reference>
<keyword evidence="1" id="KW-0732">Signal</keyword>
<dbReference type="EMBL" id="CAAHCZ010000002">
    <property type="protein sequence ID" value="VGM04071.1"/>
    <property type="molecule type" value="Genomic_DNA"/>
</dbReference>
<protein>
    <recommendedName>
        <fullName evidence="2">Right handed beta helix domain-containing protein</fullName>
    </recommendedName>
</protein>
<dbReference type="InterPro" id="IPR012334">
    <property type="entry name" value="Pectin_lyas_fold"/>
</dbReference>
<dbReference type="SUPFAM" id="SSF51126">
    <property type="entry name" value="Pectin lyase-like"/>
    <property type="match status" value="1"/>
</dbReference>
<dbReference type="InterPro" id="IPR006626">
    <property type="entry name" value="PbH1"/>
</dbReference>
<feature type="signal peptide" evidence="1">
    <location>
        <begin position="1"/>
        <end position="24"/>
    </location>
</feature>
<name>A0A486RSP0_KLEPN</name>
<evidence type="ECO:0000313" key="3">
    <source>
        <dbReference type="EMBL" id="VGM04071.1"/>
    </source>
</evidence>
<proteinExistence type="predicted"/>
<sequence>MKRRSFIKNLLLLSASFKVGISLAGGDKISPKVSGNTFLWDGEAVKGVDNRVSLQSEIERLSILYKETGVIQKLVIPNGVYELSAIDFIHNISGRKYGKCCIVLKSGVHLIGDGVLKLMDRQYGENDFFRMIASQRQSDRLKDVAIDGISFDGNAKNNCKSKQASNVLLECDSDILIANVKSFDSNGMGIMVRGEKNDAAKNIIIKKCKVSNCKNIGIQVTHFNGLDIFDNVISNCDDNGIDIYGDNGDGHALPTGSNFSIHGNKVSNCLTGIFPETVSNGIIFGNKINDPASAGIQVNRIHNEPQNIKIYDNIVSGGLYSIRFNGDMNNIMVYKNEFYSARKASIMFGNKTNANVSSILVEKNHITPLNDSVDIVFLGGNTMSNIVVRDNIIPSHLSANGQSLVNNKAKKSWRLDVGNWIINNKK</sequence>